<evidence type="ECO:0000313" key="8">
    <source>
        <dbReference type="Proteomes" id="UP000236248"/>
    </source>
</evidence>
<evidence type="ECO:0000256" key="4">
    <source>
        <dbReference type="ARBA" id="ARBA00022679"/>
    </source>
</evidence>
<proteinExistence type="inferred from homology"/>
<evidence type="ECO:0000256" key="2">
    <source>
        <dbReference type="ARBA" id="ARBA00009236"/>
    </source>
</evidence>
<gene>
    <name evidence="7" type="ORF">NCAV_1760</name>
</gene>
<dbReference type="GO" id="GO:0019265">
    <property type="term" value="P:glycine biosynthetic process, by transamination of glyoxylate"/>
    <property type="evidence" value="ECO:0007669"/>
    <property type="project" value="TreeGrafter"/>
</dbReference>
<comment type="cofactor">
    <cofactor evidence="1">
        <name>pyridoxal 5'-phosphate</name>
        <dbReference type="ChEBI" id="CHEBI:597326"/>
    </cofactor>
</comment>
<reference evidence="8" key="1">
    <citation type="submission" date="2018-01" db="EMBL/GenBank/DDBJ databases">
        <authorList>
            <person name="Kerou L M."/>
        </authorList>
    </citation>
    <scope>NUCLEOTIDE SEQUENCE [LARGE SCALE GENOMIC DNA]</scope>
    <source>
        <strain evidence="8">SCU2</strain>
    </source>
</reference>
<sequence length="378" mass="42234">MMYPPEYLVMIPGPTNVPYRVMQAMLAPIINHRSDDFRVLHRSLQEKLKHVFQTENDVVVLTSSGTGAVEASVVNLVRKGDKVLIPVNGEFSERLARMIELAGGEAIKVKAPYGSIPSYEQVKEAYENNKNIKALYVVYNETSTGTRITWLDRVKDMLARDDSYFVVDAVSNLGGDDLPVDRWGVDICVTASQKCLAAPPGVAPLSLSKRAVKFMKDNPPNTLYLNLPRYLKYYEENAETPFTPALSLYFALHEALTIIEEEGLDARIKRHKECAKVFYDSLAKMGFEHFAEPSCRSHTVIALKYPDGLEDKRFRSTLANEFKVLVAGGFGELKGKVWRIGCMGEVNGYHVKRTLSSITSTLEMLNAKVKATTTPSLN</sequence>
<dbReference type="Pfam" id="PF00266">
    <property type="entry name" value="Aminotran_5"/>
    <property type="match status" value="1"/>
</dbReference>
<name>A0A2K5ATG4_9ARCH</name>
<dbReference type="GeneID" id="41595739"/>
<evidence type="ECO:0000256" key="3">
    <source>
        <dbReference type="ARBA" id="ARBA00022576"/>
    </source>
</evidence>
<evidence type="ECO:0000259" key="6">
    <source>
        <dbReference type="Pfam" id="PF00266"/>
    </source>
</evidence>
<keyword evidence="4 7" id="KW-0808">Transferase</keyword>
<accession>A0A2K5ATG4</accession>
<dbReference type="PIRSF" id="PIRSF000524">
    <property type="entry name" value="SPT"/>
    <property type="match status" value="1"/>
</dbReference>
<dbReference type="AlphaFoldDB" id="A0A2K5ATG4"/>
<keyword evidence="8" id="KW-1185">Reference proteome</keyword>
<dbReference type="PANTHER" id="PTHR21152">
    <property type="entry name" value="AMINOTRANSFERASE CLASS V"/>
    <property type="match status" value="1"/>
</dbReference>
<dbReference type="PANTHER" id="PTHR21152:SF24">
    <property type="entry name" value="ALANINE--GLYOXYLATE AMINOTRANSFERASE 1"/>
    <property type="match status" value="1"/>
</dbReference>
<dbReference type="Gene3D" id="3.90.1150.10">
    <property type="entry name" value="Aspartate Aminotransferase, domain 1"/>
    <property type="match status" value="1"/>
</dbReference>
<dbReference type="Proteomes" id="UP000236248">
    <property type="component" value="Chromosome NCAV"/>
</dbReference>
<organism evidence="7 8">
    <name type="scientific">Candidatus Nitrosocaldus cavascurensis</name>
    <dbReference type="NCBI Taxonomy" id="2058097"/>
    <lineage>
        <taxon>Archaea</taxon>
        <taxon>Nitrososphaerota</taxon>
        <taxon>Nitrososphaeria</taxon>
        <taxon>Candidatus Nitrosocaldales</taxon>
        <taxon>Candidatus Nitrosocaldaceae</taxon>
        <taxon>Candidatus Nitrosocaldus</taxon>
    </lineage>
</organism>
<dbReference type="InterPro" id="IPR015422">
    <property type="entry name" value="PyrdxlP-dep_Trfase_small"/>
</dbReference>
<feature type="domain" description="Aminotransferase class V" evidence="6">
    <location>
        <begin position="30"/>
        <end position="329"/>
    </location>
</feature>
<dbReference type="SUPFAM" id="SSF53383">
    <property type="entry name" value="PLP-dependent transferases"/>
    <property type="match status" value="1"/>
</dbReference>
<dbReference type="GO" id="GO:0008453">
    <property type="term" value="F:alanine-glyoxylate transaminase activity"/>
    <property type="evidence" value="ECO:0007669"/>
    <property type="project" value="TreeGrafter"/>
</dbReference>
<protein>
    <submittedName>
        <fullName evidence="7">Putative enzyme</fullName>
        <ecNumber evidence="7">2.6.1.-</ecNumber>
    </submittedName>
</protein>
<dbReference type="EC" id="2.6.1.-" evidence="7"/>
<evidence type="ECO:0000256" key="5">
    <source>
        <dbReference type="ARBA" id="ARBA00022898"/>
    </source>
</evidence>
<dbReference type="GO" id="GO:0004760">
    <property type="term" value="F:L-serine-pyruvate transaminase activity"/>
    <property type="evidence" value="ECO:0007669"/>
    <property type="project" value="TreeGrafter"/>
</dbReference>
<keyword evidence="3 7" id="KW-0032">Aminotransferase</keyword>
<dbReference type="KEGG" id="ncv:NCAV_1760"/>
<dbReference type="EMBL" id="LT981265">
    <property type="protein sequence ID" value="SPC34923.1"/>
    <property type="molecule type" value="Genomic_DNA"/>
</dbReference>
<dbReference type="InterPro" id="IPR015421">
    <property type="entry name" value="PyrdxlP-dep_Trfase_major"/>
</dbReference>
<dbReference type="InterPro" id="IPR015424">
    <property type="entry name" value="PyrdxlP-dep_Trfase"/>
</dbReference>
<dbReference type="RefSeq" id="WP_197706630.1">
    <property type="nucleotide sequence ID" value="NZ_LT981265.1"/>
</dbReference>
<comment type="similarity">
    <text evidence="2">Belongs to the class-V pyridoxal-phosphate-dependent aminotransferase family.</text>
</comment>
<evidence type="ECO:0000313" key="7">
    <source>
        <dbReference type="EMBL" id="SPC34923.1"/>
    </source>
</evidence>
<dbReference type="InterPro" id="IPR024169">
    <property type="entry name" value="SP_NH2Trfase/AEP_transaminase"/>
</dbReference>
<dbReference type="Gene3D" id="3.40.640.10">
    <property type="entry name" value="Type I PLP-dependent aspartate aminotransferase-like (Major domain)"/>
    <property type="match status" value="1"/>
</dbReference>
<evidence type="ECO:0000256" key="1">
    <source>
        <dbReference type="ARBA" id="ARBA00001933"/>
    </source>
</evidence>
<dbReference type="InterPro" id="IPR000192">
    <property type="entry name" value="Aminotrans_V_dom"/>
</dbReference>
<keyword evidence="5" id="KW-0663">Pyridoxal phosphate</keyword>